<reference evidence="1" key="2">
    <citation type="journal article" date="2023" name="MicrobiologyOpen">
        <title>Genomics of the tumorigenes clade of the family Rhizobiaceae and description of Rhizobium rhododendri sp. nov.</title>
        <authorList>
            <person name="Kuzmanovic N."/>
            <person name="diCenzo G.C."/>
            <person name="Bunk B."/>
            <person name="Sproeer C."/>
            <person name="Fruehling A."/>
            <person name="Neumann-Schaal M."/>
            <person name="Overmann J."/>
            <person name="Smalla K."/>
        </authorList>
    </citation>
    <scope>NUCLEOTIDE SEQUENCE</scope>
    <source>
        <strain evidence="1">Rho-6.2</strain>
        <plasmid evidence="1">pTi6.2</plasmid>
    </source>
</reference>
<dbReference type="PANTHER" id="PTHR18964:SF169">
    <property type="entry name" value="N-ACETYLMANNOSAMINE KINASE"/>
    <property type="match status" value="1"/>
</dbReference>
<keyword evidence="2" id="KW-1185">Reference proteome</keyword>
<dbReference type="SUPFAM" id="SSF53067">
    <property type="entry name" value="Actin-like ATPase domain"/>
    <property type="match status" value="1"/>
</dbReference>
<accession>A0ABY8IU24</accession>
<sequence>MVASLDRFGLVEEGPSRRGLRGQPARPISIRGAAGYSGGISFSQTYLDAAIIDMTGRPIGQKRLPLTSPDPETVAKVAQTALLAIKAEASVKNMSLLGIGFAMPGDFWIGKALLAAHVYFPGFDKLDAQSFFQARFEERIFVENDGRTCIMGERLAGVGRGHSDFMLVHIGHGVGGGLFLDNRLYRGAHLNAGPLYTFFPIDQPRPSGQDLLETLRRAGFSAKDFDTLEEAGSDEAAVIAEWTTRAGTQLAPYLHHVANVLDPEFIIVGGRLPASILSAIVEATGLPLEALENQIAGSPPVVRASSLGAEAGAIGAASVPIFDLLHA</sequence>
<gene>
    <name evidence="1" type="ORF">PR018_24885</name>
</gene>
<dbReference type="Gene3D" id="3.30.420.40">
    <property type="match status" value="2"/>
</dbReference>
<name>A0ABY8IU24_9HYPH</name>
<protein>
    <submittedName>
        <fullName evidence="1">ROK family protein</fullName>
    </submittedName>
</protein>
<dbReference type="InterPro" id="IPR000600">
    <property type="entry name" value="ROK"/>
</dbReference>
<organism evidence="1 2">
    <name type="scientific">Rhizobium rhododendri</name>
    <dbReference type="NCBI Taxonomy" id="2506430"/>
    <lineage>
        <taxon>Bacteria</taxon>
        <taxon>Pseudomonadati</taxon>
        <taxon>Pseudomonadota</taxon>
        <taxon>Alphaproteobacteria</taxon>
        <taxon>Hyphomicrobiales</taxon>
        <taxon>Rhizobiaceae</taxon>
        <taxon>Rhizobium/Agrobacterium group</taxon>
        <taxon>Rhizobium</taxon>
    </lineage>
</organism>
<dbReference type="Pfam" id="PF00480">
    <property type="entry name" value="ROK"/>
    <property type="match status" value="1"/>
</dbReference>
<dbReference type="Proteomes" id="UP000318939">
    <property type="component" value="Plasmid pTi6.2"/>
</dbReference>
<dbReference type="PANTHER" id="PTHR18964">
    <property type="entry name" value="ROK (REPRESSOR, ORF, KINASE) FAMILY"/>
    <property type="match status" value="1"/>
</dbReference>
<geneLocation type="plasmid" evidence="1 2">
    <name>pTi6.2</name>
</geneLocation>
<evidence type="ECO:0000313" key="1">
    <source>
        <dbReference type="EMBL" id="WFS26269.1"/>
    </source>
</evidence>
<evidence type="ECO:0000313" key="2">
    <source>
        <dbReference type="Proteomes" id="UP000318939"/>
    </source>
</evidence>
<reference evidence="1" key="1">
    <citation type="journal article" date="2019" name="Phytopathology">
        <title>A Novel Group of Rhizobium tumorigenes-Like Agrobacteria Associated with Crown Gall Disease of Rhododendron and Blueberry.</title>
        <authorList>
            <person name="Kuzmanovic N."/>
            <person name="Behrens P."/>
            <person name="Idczak E."/>
            <person name="Wagner S."/>
            <person name="Gotz M."/>
            <person name="Sproer C."/>
            <person name="Bunk B."/>
            <person name="Overmann J."/>
            <person name="Smalla K."/>
        </authorList>
    </citation>
    <scope>NUCLEOTIDE SEQUENCE</scope>
    <source>
        <strain evidence="1">Rho-6.2</strain>
    </source>
</reference>
<dbReference type="EMBL" id="CP117269">
    <property type="protein sequence ID" value="WFS26269.1"/>
    <property type="molecule type" value="Genomic_DNA"/>
</dbReference>
<dbReference type="InterPro" id="IPR043129">
    <property type="entry name" value="ATPase_NBD"/>
</dbReference>
<keyword evidence="1" id="KW-0614">Plasmid</keyword>
<proteinExistence type="predicted"/>